<accession>A0A3R7LR25</accession>
<protein>
    <submittedName>
        <fullName evidence="4">Serine protease</fullName>
    </submittedName>
</protein>
<reference evidence="4 5" key="1">
    <citation type="submission" date="2018-04" db="EMBL/GenBank/DDBJ databases">
        <authorList>
            <person name="Zhang X."/>
            <person name="Yuan J."/>
            <person name="Li F."/>
            <person name="Xiang J."/>
        </authorList>
    </citation>
    <scope>NUCLEOTIDE SEQUENCE [LARGE SCALE GENOMIC DNA]</scope>
    <source>
        <tissue evidence="4">Muscle</tissue>
    </source>
</reference>
<dbReference type="SUPFAM" id="SSF50494">
    <property type="entry name" value="Trypsin-like serine proteases"/>
    <property type="match status" value="1"/>
</dbReference>
<dbReference type="EMBL" id="QCYY01003799">
    <property type="protein sequence ID" value="ROT62161.1"/>
    <property type="molecule type" value="Genomic_DNA"/>
</dbReference>
<dbReference type="Gene3D" id="2.40.10.10">
    <property type="entry name" value="Trypsin-like serine proteases"/>
    <property type="match status" value="1"/>
</dbReference>
<comment type="caution">
    <text evidence="4">The sequence shown here is derived from an EMBL/GenBank/DDBJ whole genome shotgun (WGS) entry which is preliminary data.</text>
</comment>
<evidence type="ECO:0000256" key="1">
    <source>
        <dbReference type="ARBA" id="ARBA00023157"/>
    </source>
</evidence>
<keyword evidence="1" id="KW-1015">Disulfide bond</keyword>
<reference evidence="4 5" key="2">
    <citation type="submission" date="2019-01" db="EMBL/GenBank/DDBJ databases">
        <title>The decoding of complex shrimp genome reveals the adaptation for benthos swimmer, frequently molting mechanism and breeding impact on genome.</title>
        <authorList>
            <person name="Sun Y."/>
            <person name="Gao Y."/>
            <person name="Yu Y."/>
        </authorList>
    </citation>
    <scope>NUCLEOTIDE SEQUENCE [LARGE SCALE GENOMIC DNA]</scope>
    <source>
        <tissue evidence="4">Muscle</tissue>
    </source>
</reference>
<evidence type="ECO:0000313" key="4">
    <source>
        <dbReference type="EMBL" id="ROT62161.1"/>
    </source>
</evidence>
<dbReference type="PANTHER" id="PTHR24252">
    <property type="entry name" value="ACROSIN-RELATED"/>
    <property type="match status" value="1"/>
</dbReference>
<dbReference type="GO" id="GO:0006508">
    <property type="term" value="P:proteolysis"/>
    <property type="evidence" value="ECO:0007669"/>
    <property type="project" value="UniProtKB-KW"/>
</dbReference>
<name>A0A3R7LR25_PENVA</name>
<keyword evidence="4" id="KW-0378">Hydrolase</keyword>
<dbReference type="OrthoDB" id="9425590at2759"/>
<proteinExistence type="predicted"/>
<dbReference type="InterPro" id="IPR043504">
    <property type="entry name" value="Peptidase_S1_PA_chymotrypsin"/>
</dbReference>
<dbReference type="Pfam" id="PF00089">
    <property type="entry name" value="Trypsin"/>
    <property type="match status" value="1"/>
</dbReference>
<dbReference type="AlphaFoldDB" id="A0A3R7LR25"/>
<keyword evidence="5" id="KW-1185">Reference proteome</keyword>
<keyword evidence="2" id="KW-0325">Glycoprotein</keyword>
<sequence>MALPHHNKATSVEVRYGSIDIDGGTSVAASRFIDHPQYNRSTQANDIGVVELPRPLNYQGNDSIQPICLGDEEDIPFGGKAIATGWGSTFFR</sequence>
<dbReference type="GO" id="GO:0004252">
    <property type="term" value="F:serine-type endopeptidase activity"/>
    <property type="evidence" value="ECO:0007669"/>
    <property type="project" value="InterPro"/>
</dbReference>
<keyword evidence="4" id="KW-0645">Protease</keyword>
<dbReference type="Proteomes" id="UP000283509">
    <property type="component" value="Unassembled WGS sequence"/>
</dbReference>
<evidence type="ECO:0000259" key="3">
    <source>
        <dbReference type="Pfam" id="PF00089"/>
    </source>
</evidence>
<gene>
    <name evidence="4" type="ORF">C7M84_020010</name>
</gene>
<organism evidence="4 5">
    <name type="scientific">Penaeus vannamei</name>
    <name type="common">Whiteleg shrimp</name>
    <name type="synonym">Litopenaeus vannamei</name>
    <dbReference type="NCBI Taxonomy" id="6689"/>
    <lineage>
        <taxon>Eukaryota</taxon>
        <taxon>Metazoa</taxon>
        <taxon>Ecdysozoa</taxon>
        <taxon>Arthropoda</taxon>
        <taxon>Crustacea</taxon>
        <taxon>Multicrustacea</taxon>
        <taxon>Malacostraca</taxon>
        <taxon>Eumalacostraca</taxon>
        <taxon>Eucarida</taxon>
        <taxon>Decapoda</taxon>
        <taxon>Dendrobranchiata</taxon>
        <taxon>Penaeoidea</taxon>
        <taxon>Penaeidae</taxon>
        <taxon>Penaeus</taxon>
    </lineage>
</organism>
<dbReference type="PANTHER" id="PTHR24252:SF27">
    <property type="entry name" value="TRANSMEMBRANE PROTEASE SERINE 3-LIKE"/>
    <property type="match status" value="1"/>
</dbReference>
<dbReference type="InterPro" id="IPR001254">
    <property type="entry name" value="Trypsin_dom"/>
</dbReference>
<dbReference type="InterPro" id="IPR009003">
    <property type="entry name" value="Peptidase_S1_PA"/>
</dbReference>
<feature type="domain" description="Peptidase S1" evidence="3">
    <location>
        <begin position="9"/>
        <end position="90"/>
    </location>
</feature>
<evidence type="ECO:0000256" key="2">
    <source>
        <dbReference type="ARBA" id="ARBA00023180"/>
    </source>
</evidence>
<evidence type="ECO:0000313" key="5">
    <source>
        <dbReference type="Proteomes" id="UP000283509"/>
    </source>
</evidence>